<reference evidence="2" key="1">
    <citation type="submission" date="2019-04" db="EMBL/GenBank/DDBJ databases">
        <authorList>
            <person name="Alioto T."/>
            <person name="Alioto T."/>
        </authorList>
    </citation>
    <scope>NUCLEOTIDE SEQUENCE [LARGE SCALE GENOMIC DNA]</scope>
</reference>
<feature type="region of interest" description="Disordered" evidence="1">
    <location>
        <begin position="1"/>
        <end position="53"/>
    </location>
</feature>
<accession>A0A5E4CUD8</accession>
<protein>
    <submittedName>
        <fullName evidence="2">Uncharacterized protein</fullName>
    </submittedName>
</protein>
<proteinExistence type="predicted"/>
<name>A0A5E4CUD8_MARMO</name>
<dbReference type="Proteomes" id="UP000335636">
    <property type="component" value="Unassembled WGS sequence"/>
</dbReference>
<evidence type="ECO:0000313" key="2">
    <source>
        <dbReference type="EMBL" id="VTJ85426.1"/>
    </source>
</evidence>
<feature type="non-terminal residue" evidence="2">
    <location>
        <position position="53"/>
    </location>
</feature>
<evidence type="ECO:0000256" key="1">
    <source>
        <dbReference type="SAM" id="MobiDB-lite"/>
    </source>
</evidence>
<gene>
    <name evidence="2" type="ORF">MONAX_5E022874</name>
</gene>
<comment type="caution">
    <text evidence="2">The sequence shown here is derived from an EMBL/GenBank/DDBJ whole genome shotgun (WGS) entry which is preliminary data.</text>
</comment>
<feature type="non-terminal residue" evidence="2">
    <location>
        <position position="1"/>
    </location>
</feature>
<dbReference type="EMBL" id="CABDUW010002097">
    <property type="protein sequence ID" value="VTJ85426.1"/>
    <property type="molecule type" value="Genomic_DNA"/>
</dbReference>
<sequence length="53" mass="5860">NIPEKGGELIEASRQSMKDEVKYDTGNQKSGNVPENSKPASRKEEVLETTLVQ</sequence>
<organism evidence="2 3">
    <name type="scientific">Marmota monax</name>
    <name type="common">Woodchuck</name>
    <dbReference type="NCBI Taxonomy" id="9995"/>
    <lineage>
        <taxon>Eukaryota</taxon>
        <taxon>Metazoa</taxon>
        <taxon>Chordata</taxon>
        <taxon>Craniata</taxon>
        <taxon>Vertebrata</taxon>
        <taxon>Euteleostomi</taxon>
        <taxon>Mammalia</taxon>
        <taxon>Eutheria</taxon>
        <taxon>Euarchontoglires</taxon>
        <taxon>Glires</taxon>
        <taxon>Rodentia</taxon>
        <taxon>Sciuromorpha</taxon>
        <taxon>Sciuridae</taxon>
        <taxon>Xerinae</taxon>
        <taxon>Marmotini</taxon>
        <taxon>Marmota</taxon>
    </lineage>
</organism>
<dbReference type="AlphaFoldDB" id="A0A5E4CUD8"/>
<feature type="compositionally biased region" description="Polar residues" evidence="1">
    <location>
        <begin position="25"/>
        <end position="39"/>
    </location>
</feature>
<evidence type="ECO:0000313" key="3">
    <source>
        <dbReference type="Proteomes" id="UP000335636"/>
    </source>
</evidence>
<keyword evidence="3" id="KW-1185">Reference proteome</keyword>